<evidence type="ECO:0000256" key="1">
    <source>
        <dbReference type="ARBA" id="ARBA00022574"/>
    </source>
</evidence>
<dbReference type="PROSITE" id="PS50082">
    <property type="entry name" value="WD_REPEATS_2"/>
    <property type="match status" value="1"/>
</dbReference>
<dbReference type="InterPro" id="IPR001680">
    <property type="entry name" value="WD40_rpt"/>
</dbReference>
<dbReference type="SMART" id="SM00320">
    <property type="entry name" value="WD40"/>
    <property type="match status" value="6"/>
</dbReference>
<dbReference type="PANTHER" id="PTHR44019">
    <property type="entry name" value="WD REPEAT-CONTAINING PROTEIN 55"/>
    <property type="match status" value="1"/>
</dbReference>
<feature type="repeat" description="WD" evidence="3">
    <location>
        <begin position="263"/>
        <end position="306"/>
    </location>
</feature>
<evidence type="ECO:0000313" key="4">
    <source>
        <dbReference type="EMBL" id="CAJ1408017.1"/>
    </source>
</evidence>
<evidence type="ECO:0000256" key="3">
    <source>
        <dbReference type="PROSITE-ProRule" id="PRU00221"/>
    </source>
</evidence>
<evidence type="ECO:0000256" key="2">
    <source>
        <dbReference type="ARBA" id="ARBA00022737"/>
    </source>
</evidence>
<name>A0AA36JKQ5_9DINO</name>
<comment type="caution">
    <text evidence="4">The sequence shown here is derived from an EMBL/GenBank/DDBJ whole genome shotgun (WGS) entry which is preliminary data.</text>
</comment>
<accession>A0AA36JKQ5</accession>
<dbReference type="EMBL" id="CAUJNA010003701">
    <property type="protein sequence ID" value="CAJ1408017.1"/>
    <property type="molecule type" value="Genomic_DNA"/>
</dbReference>
<sequence>MANGAFSEAQWEMATTASDEELRRRGSPILFAECTGDTILTASARPGVKLWRLHEGELTSSGHLPCATPSCMAVSSSRDRVSVCTQDGQTLLWDLRDPSPAVLQSLIAQANRVAFVGDHLVTGGSSGKVCVWNHRKQQVEREIAPNTGEELRNGESHKRRRLDGNKVATTFSQVGRISSLCGSPDGRLLACGRDSGHIGLLQLDNMQWASPDLQAHMQTGAVRSLSFDESSRFLLSGGDDRNICLMDVAHWAHRGRRPSLERFPGHRARITSVSFCPDVRRAVAVSSAWDGVVKLWDYRTQRLLQSFSEHKGCVMDTAFAPSDGRFFVTVGADAKIALYAAKHMDKATGDVKS</sequence>
<dbReference type="PROSITE" id="PS50294">
    <property type="entry name" value="WD_REPEATS_REGION"/>
    <property type="match status" value="1"/>
</dbReference>
<organism evidence="4 5">
    <name type="scientific">Effrenium voratum</name>
    <dbReference type="NCBI Taxonomy" id="2562239"/>
    <lineage>
        <taxon>Eukaryota</taxon>
        <taxon>Sar</taxon>
        <taxon>Alveolata</taxon>
        <taxon>Dinophyceae</taxon>
        <taxon>Suessiales</taxon>
        <taxon>Symbiodiniaceae</taxon>
        <taxon>Effrenium</taxon>
    </lineage>
</organism>
<keyword evidence="2" id="KW-0677">Repeat</keyword>
<dbReference type="Proteomes" id="UP001178507">
    <property type="component" value="Unassembled WGS sequence"/>
</dbReference>
<gene>
    <name evidence="4" type="ORF">EVOR1521_LOCUS29580</name>
</gene>
<reference evidence="4" key="1">
    <citation type="submission" date="2023-08" db="EMBL/GenBank/DDBJ databases">
        <authorList>
            <person name="Chen Y."/>
            <person name="Shah S."/>
            <person name="Dougan E. K."/>
            <person name="Thang M."/>
            <person name="Chan C."/>
        </authorList>
    </citation>
    <scope>NUCLEOTIDE SEQUENCE</scope>
</reference>
<protein>
    <submittedName>
        <fullName evidence="4">Uncharacterized protein</fullName>
    </submittedName>
</protein>
<evidence type="ECO:0000313" key="5">
    <source>
        <dbReference type="Proteomes" id="UP001178507"/>
    </source>
</evidence>
<dbReference type="AlphaFoldDB" id="A0AA36JKQ5"/>
<dbReference type="Gene3D" id="2.130.10.10">
    <property type="entry name" value="YVTN repeat-like/Quinoprotein amine dehydrogenase"/>
    <property type="match status" value="2"/>
</dbReference>
<dbReference type="PANTHER" id="PTHR44019:SF8">
    <property type="entry name" value="POC1 CENTRIOLAR PROTEIN HOMOLOG"/>
    <property type="match status" value="1"/>
</dbReference>
<dbReference type="Pfam" id="PF00400">
    <property type="entry name" value="WD40"/>
    <property type="match status" value="4"/>
</dbReference>
<keyword evidence="1 3" id="KW-0853">WD repeat</keyword>
<dbReference type="InterPro" id="IPR036322">
    <property type="entry name" value="WD40_repeat_dom_sf"/>
</dbReference>
<keyword evidence="5" id="KW-1185">Reference proteome</keyword>
<dbReference type="InterPro" id="IPR015943">
    <property type="entry name" value="WD40/YVTN_repeat-like_dom_sf"/>
</dbReference>
<dbReference type="SUPFAM" id="SSF50978">
    <property type="entry name" value="WD40 repeat-like"/>
    <property type="match status" value="1"/>
</dbReference>
<proteinExistence type="predicted"/>
<dbReference type="InterPro" id="IPR050505">
    <property type="entry name" value="WDR55/POC1"/>
</dbReference>